<evidence type="ECO:0000256" key="7">
    <source>
        <dbReference type="SAM" id="MobiDB-lite"/>
    </source>
</evidence>
<keyword evidence="4" id="KW-0186">Copper</keyword>
<feature type="compositionally biased region" description="Low complexity" evidence="7">
    <location>
        <begin position="501"/>
        <end position="511"/>
    </location>
</feature>
<keyword evidence="6 8" id="KW-0472">Membrane</keyword>
<dbReference type="InParanoid" id="E1ZHQ1"/>
<keyword evidence="9" id="KW-0732">Signal</keyword>
<evidence type="ECO:0000313" key="10">
    <source>
        <dbReference type="EMBL" id="EFN54645.1"/>
    </source>
</evidence>
<feature type="region of interest" description="Disordered" evidence="7">
    <location>
        <begin position="501"/>
        <end position="524"/>
    </location>
</feature>
<dbReference type="InterPro" id="IPR007274">
    <property type="entry name" value="Cop_transporter"/>
</dbReference>
<reference evidence="10 11" key="1">
    <citation type="journal article" date="2010" name="Plant Cell">
        <title>The Chlorella variabilis NC64A genome reveals adaptation to photosymbiosis, coevolution with viruses, and cryptic sex.</title>
        <authorList>
            <person name="Blanc G."/>
            <person name="Duncan G."/>
            <person name="Agarkova I."/>
            <person name="Borodovsky M."/>
            <person name="Gurnon J."/>
            <person name="Kuo A."/>
            <person name="Lindquist E."/>
            <person name="Lucas S."/>
            <person name="Pangilinan J."/>
            <person name="Polle J."/>
            <person name="Salamov A."/>
            <person name="Terry A."/>
            <person name="Yamada T."/>
            <person name="Dunigan D.D."/>
            <person name="Grigoriev I.V."/>
            <person name="Claverie J.M."/>
            <person name="Van Etten J.L."/>
        </authorList>
    </citation>
    <scope>NUCLEOTIDE SEQUENCE [LARGE SCALE GENOMIC DNA]</scope>
    <source>
        <strain evidence="10 11">NC64A</strain>
    </source>
</reference>
<dbReference type="EMBL" id="GL433847">
    <property type="protein sequence ID" value="EFN54645.1"/>
    <property type="molecule type" value="Genomic_DNA"/>
</dbReference>
<evidence type="ECO:0000313" key="11">
    <source>
        <dbReference type="Proteomes" id="UP000008141"/>
    </source>
</evidence>
<protein>
    <recommendedName>
        <fullName evidence="12">Copper transporter</fullName>
    </recommendedName>
</protein>
<proteinExistence type="inferred from homology"/>
<dbReference type="GeneID" id="17353954"/>
<evidence type="ECO:0000256" key="1">
    <source>
        <dbReference type="ARBA" id="ARBA00004370"/>
    </source>
</evidence>
<feature type="transmembrane region" description="Helical" evidence="8">
    <location>
        <begin position="708"/>
        <end position="726"/>
    </location>
</feature>
<evidence type="ECO:0000256" key="3">
    <source>
        <dbReference type="ARBA" id="ARBA00022692"/>
    </source>
</evidence>
<dbReference type="GO" id="GO:0005375">
    <property type="term" value="F:copper ion transmembrane transporter activity"/>
    <property type="evidence" value="ECO:0007669"/>
    <property type="project" value="InterPro"/>
</dbReference>
<keyword evidence="4" id="KW-0406">Ion transport</keyword>
<feature type="chain" id="PRO_5003155759" description="Copper transporter" evidence="9">
    <location>
        <begin position="29"/>
        <end position="783"/>
    </location>
</feature>
<dbReference type="PANTHER" id="PTHR12483:SF115">
    <property type="entry name" value="COPPER TRANSPORT PROTEIN"/>
    <property type="match status" value="1"/>
</dbReference>
<feature type="signal peptide" evidence="9">
    <location>
        <begin position="1"/>
        <end position="28"/>
    </location>
</feature>
<feature type="compositionally biased region" description="Polar residues" evidence="7">
    <location>
        <begin position="274"/>
        <end position="294"/>
    </location>
</feature>
<feature type="region of interest" description="Disordered" evidence="7">
    <location>
        <begin position="246"/>
        <end position="316"/>
    </location>
</feature>
<evidence type="ECO:0000256" key="6">
    <source>
        <dbReference type="ARBA" id="ARBA00023136"/>
    </source>
</evidence>
<dbReference type="RefSeq" id="XP_005846747.1">
    <property type="nucleotide sequence ID" value="XM_005846685.1"/>
</dbReference>
<sequence>MAAAGQLPRLLPRLLLLLVAVAAPLASAQTACEMNPTVAACESYTVAEAVLQRDLASLCGSSQLGGATYSGWPAACTLWHECQQGRAAPASCQPLALLQTACNESPMLEACMPYLLMCAPQSVVRQCAQQPPIRQLRSSMQLYTAVQELCAADADLQAGECRSCSAQTFDPDKVTVQALQANCADPLGSLAALCLEEQGLSGSTLGSTAGDQNDTCSTWASFCLSDVGSGFWGLCGGKRNGTAQAPAAAAVPSPSPVAASPPPVQLLQPPSERASAQGQLVPGSSLTGAESVTGTTEAAPPPSPRPATTTPAGSVAAPATCYEDPGLERCRSFQQSDEASVADIQRLCDAMPSMVGCGLWDQCSTGAASGSYCQPFSALGSICLANPATDGCQRWASLCTTAGSVVQQCITAAPIRTVMGTSQTMEAVAQACSLHGASVAGCQQCAAGWRSCTNPLAVLSRLCLASPEISQCSNFEVMCAEAGTTFSSLCGRGTRTIASGIAGNSSSGGSSEVPATASSGGGNSSSEVEAVARMYLHASMSAMILFKSWVPSSGGAYVASCLAIIAIAVVALKALNLHLEACWATQLTGADDSVGGGGGFGSLDYGSSPARASLDIKDPRRSSNMPMLRQSMRQSSMTHQQQQHPQQPQRFITRPEASCGFAAPLAFLHARWAPGALARNVVRSALTGAAVLLDYCLMLVVVTFNLGLILSATLGFCLGALAFGHLGERVAAAAAAAAVDVRAPPMAVPRTTSLQPTPENDTDLQYITSHQPLPPHTLGVRIQ</sequence>
<comment type="subcellular location">
    <subcellularLocation>
        <location evidence="1">Membrane</location>
    </subcellularLocation>
</comment>
<dbReference type="OrthoDB" id="513950at2759"/>
<evidence type="ECO:0000256" key="2">
    <source>
        <dbReference type="ARBA" id="ARBA00006921"/>
    </source>
</evidence>
<dbReference type="Pfam" id="PF04145">
    <property type="entry name" value="Ctr"/>
    <property type="match status" value="1"/>
</dbReference>
<dbReference type="Proteomes" id="UP000008141">
    <property type="component" value="Unassembled WGS sequence"/>
</dbReference>
<comment type="similarity">
    <text evidence="2">Belongs to the copper transporter (Ctr) (TC 1.A.56) family. SLC31A subfamily.</text>
</comment>
<keyword evidence="4" id="KW-0813">Transport</keyword>
<evidence type="ECO:0000256" key="9">
    <source>
        <dbReference type="SAM" id="SignalP"/>
    </source>
</evidence>
<dbReference type="AlphaFoldDB" id="E1ZHQ1"/>
<keyword evidence="11" id="KW-1185">Reference proteome</keyword>
<dbReference type="OMA" id="ICLANPA"/>
<name>E1ZHQ1_CHLVA</name>
<dbReference type="PANTHER" id="PTHR12483">
    <property type="entry name" value="SOLUTE CARRIER FAMILY 31 COPPER TRANSPORTERS"/>
    <property type="match status" value="1"/>
</dbReference>
<dbReference type="STRING" id="554065.E1ZHQ1"/>
<dbReference type="KEGG" id="cvr:CHLNCDRAFT_135201"/>
<keyword evidence="4" id="KW-0187">Copper transport</keyword>
<feature type="transmembrane region" description="Helical" evidence="8">
    <location>
        <begin position="554"/>
        <end position="572"/>
    </location>
</feature>
<keyword evidence="5 8" id="KW-1133">Transmembrane helix</keyword>
<evidence type="ECO:0008006" key="12">
    <source>
        <dbReference type="Google" id="ProtNLM"/>
    </source>
</evidence>
<organism evidence="11">
    <name type="scientific">Chlorella variabilis</name>
    <name type="common">Green alga</name>
    <dbReference type="NCBI Taxonomy" id="554065"/>
    <lineage>
        <taxon>Eukaryota</taxon>
        <taxon>Viridiplantae</taxon>
        <taxon>Chlorophyta</taxon>
        <taxon>core chlorophytes</taxon>
        <taxon>Trebouxiophyceae</taxon>
        <taxon>Chlorellales</taxon>
        <taxon>Chlorellaceae</taxon>
        <taxon>Chlorella clade</taxon>
        <taxon>Chlorella</taxon>
    </lineage>
</organism>
<gene>
    <name evidence="10" type="ORF">CHLNCDRAFT_135201</name>
</gene>
<keyword evidence="3 8" id="KW-0812">Transmembrane</keyword>
<feature type="transmembrane region" description="Helical" evidence="8">
    <location>
        <begin position="681"/>
        <end position="702"/>
    </location>
</feature>
<evidence type="ECO:0000256" key="4">
    <source>
        <dbReference type="ARBA" id="ARBA00022796"/>
    </source>
</evidence>
<dbReference type="GO" id="GO:0016020">
    <property type="term" value="C:membrane"/>
    <property type="evidence" value="ECO:0007669"/>
    <property type="project" value="UniProtKB-SubCell"/>
</dbReference>
<evidence type="ECO:0000256" key="8">
    <source>
        <dbReference type="SAM" id="Phobius"/>
    </source>
</evidence>
<accession>E1ZHQ1</accession>
<feature type="compositionally biased region" description="Pro residues" evidence="7">
    <location>
        <begin position="253"/>
        <end position="264"/>
    </location>
</feature>
<evidence type="ECO:0000256" key="5">
    <source>
        <dbReference type="ARBA" id="ARBA00022989"/>
    </source>
</evidence>